<feature type="transmembrane region" description="Helical" evidence="2">
    <location>
        <begin position="327"/>
        <end position="347"/>
    </location>
</feature>
<keyword evidence="2" id="KW-0472">Membrane</keyword>
<gene>
    <name evidence="3" type="ORF">DFR51_1875</name>
</gene>
<keyword evidence="4" id="KW-1185">Reference proteome</keyword>
<feature type="transmembrane region" description="Helical" evidence="2">
    <location>
        <begin position="20"/>
        <end position="39"/>
    </location>
</feature>
<dbReference type="InterPro" id="IPR002528">
    <property type="entry name" value="MATE_fam"/>
</dbReference>
<sequence length="352" mass="37816">MIGWLGATELTAAPLGSSLIMTTVIFCMGMITATAPMMASERGRMAHSVWDLRGTFRQGLWASVVISIVVWLVLWNTAPILRLLGQNDDLAALAGTYVLNATGHDDNPQKTPAISAIFAVLPIVAERLGALSLALEIWRSDWSGDGAGRHDIHLRSGDDGLVRSKCFGCACDCASNRQHRLHVPLGLAQAATVCIVNGFRRQDQGLIKRAGSTAFFLTTAFMVGMALLIATQRDLLVSHFMSADLPVNSEIAELALSFLEVAALIEVADRVQVVCTGMLRGWHDTRWLMIFAVTGYSVVGIGLQPGWHSHATGRDWVSGSGWAVGSLSSPCWYLGAGYFGTGLACFLTPVRS</sequence>
<dbReference type="PANTHER" id="PTHR43298:SF2">
    <property type="entry name" value="FMN_FAD EXPORTER YEEO-RELATED"/>
    <property type="match status" value="1"/>
</dbReference>
<keyword evidence="1" id="KW-0813">Transport</keyword>
<evidence type="ECO:0000313" key="4">
    <source>
        <dbReference type="Proteomes" id="UP000276029"/>
    </source>
</evidence>
<dbReference type="InterPro" id="IPR050222">
    <property type="entry name" value="MATE_MdtK"/>
</dbReference>
<feature type="transmembrane region" description="Helical" evidence="2">
    <location>
        <begin position="288"/>
        <end position="307"/>
    </location>
</feature>
<keyword evidence="2" id="KW-0812">Transmembrane</keyword>
<dbReference type="Pfam" id="PF01554">
    <property type="entry name" value="MatE"/>
    <property type="match status" value="2"/>
</dbReference>
<dbReference type="Proteomes" id="UP000276029">
    <property type="component" value="Unassembled WGS sequence"/>
</dbReference>
<name>A0ABX9SXV2_SPHMI</name>
<keyword evidence="2" id="KW-1133">Transmembrane helix</keyword>
<feature type="transmembrane region" description="Helical" evidence="2">
    <location>
        <begin position="60"/>
        <end position="78"/>
    </location>
</feature>
<proteinExistence type="predicted"/>
<feature type="transmembrane region" description="Helical" evidence="2">
    <location>
        <begin position="113"/>
        <end position="135"/>
    </location>
</feature>
<organism evidence="3 4">
    <name type="scientific">Sphingosinicella microcystinivorans</name>
    <dbReference type="NCBI Taxonomy" id="335406"/>
    <lineage>
        <taxon>Bacteria</taxon>
        <taxon>Pseudomonadati</taxon>
        <taxon>Pseudomonadota</taxon>
        <taxon>Alphaproteobacteria</taxon>
        <taxon>Sphingomonadales</taxon>
        <taxon>Sphingosinicellaceae</taxon>
        <taxon>Sphingosinicella</taxon>
    </lineage>
</organism>
<evidence type="ECO:0000313" key="3">
    <source>
        <dbReference type="EMBL" id="RKS88673.1"/>
    </source>
</evidence>
<protein>
    <submittedName>
        <fullName evidence="3">MatE protein</fullName>
    </submittedName>
</protein>
<feature type="transmembrane region" description="Helical" evidence="2">
    <location>
        <begin position="210"/>
        <end position="231"/>
    </location>
</feature>
<evidence type="ECO:0000256" key="1">
    <source>
        <dbReference type="ARBA" id="ARBA00022448"/>
    </source>
</evidence>
<dbReference type="PANTHER" id="PTHR43298">
    <property type="entry name" value="MULTIDRUG RESISTANCE PROTEIN NORM-RELATED"/>
    <property type="match status" value="1"/>
</dbReference>
<reference evidence="3 4" key="1">
    <citation type="submission" date="2018-10" db="EMBL/GenBank/DDBJ databases">
        <title>Genomic Encyclopedia of Type Strains, Phase IV (KMG-IV): sequencing the most valuable type-strain genomes for metagenomic binning, comparative biology and taxonomic classification.</title>
        <authorList>
            <person name="Goeker M."/>
        </authorList>
    </citation>
    <scope>NUCLEOTIDE SEQUENCE [LARGE SCALE GENOMIC DNA]</scope>
    <source>
        <strain evidence="3 4">DSM 19791</strain>
    </source>
</reference>
<dbReference type="EMBL" id="RBWX01000008">
    <property type="protein sequence ID" value="RKS88673.1"/>
    <property type="molecule type" value="Genomic_DNA"/>
</dbReference>
<comment type="caution">
    <text evidence="3">The sequence shown here is derived from an EMBL/GenBank/DDBJ whole genome shotgun (WGS) entry which is preliminary data.</text>
</comment>
<accession>A0ABX9SXV2</accession>
<evidence type="ECO:0000256" key="2">
    <source>
        <dbReference type="SAM" id="Phobius"/>
    </source>
</evidence>